<comment type="pathway">
    <text evidence="2">Purine metabolism; urate degradation; (S)-allantoin from urate: step 3/3.</text>
</comment>
<gene>
    <name evidence="8" type="ORF">FHU37_005021</name>
</gene>
<evidence type="ECO:0000256" key="1">
    <source>
        <dbReference type="ARBA" id="ARBA00001163"/>
    </source>
</evidence>
<dbReference type="EC" id="4.1.1.97" evidence="3"/>
<dbReference type="PANTHER" id="PTHR43466">
    <property type="entry name" value="2-OXO-4-HYDROXY-4-CARBOXY-5-UREIDOIMIDAZOLINE DECARBOXYLASE-RELATED"/>
    <property type="match status" value="1"/>
</dbReference>
<sequence length="190" mass="20722">MPTHEAAPARVTVMPGHRRGVPGATEGLRRLNAATVGAAEEALLACCGARRWAWRLARHRPYPDLASLLAAADEASWDLTPEDLHEAFSDEAPPYPLGESGAGGNAGGALTALRAAHTAYQERFGHPFVICWEDRAEDERLAHLLDRLHARLGNDPEEERLIAAEELRRCALIRLTHLVSAAGQRTVYAR</sequence>
<comment type="caution">
    <text evidence="8">The sequence shown here is derived from an EMBL/GenBank/DDBJ whole genome shotgun (WGS) entry which is preliminary data.</text>
</comment>
<dbReference type="AlphaFoldDB" id="A0A853AC99"/>
<dbReference type="Proteomes" id="UP000567795">
    <property type="component" value="Unassembled WGS sequence"/>
</dbReference>
<protein>
    <recommendedName>
        <fullName evidence="3">2-oxo-4-hydroxy-4-carboxy-5-ureidoimidazoline decarboxylase</fullName>
        <ecNumber evidence="3">4.1.1.97</ecNumber>
    </recommendedName>
</protein>
<keyword evidence="9" id="KW-1185">Reference proteome</keyword>
<keyword evidence="4" id="KW-0659">Purine metabolism</keyword>
<feature type="domain" description="Oxo-4-hydroxy-4-carboxy-5-ureidoimidazoline decarboxylase" evidence="7">
    <location>
        <begin position="32"/>
        <end position="89"/>
    </location>
</feature>
<dbReference type="InterPro" id="IPR036778">
    <property type="entry name" value="OHCU_decarboxylase_sf"/>
</dbReference>
<keyword evidence="5" id="KW-0210">Decarboxylase</keyword>
<dbReference type="Gene3D" id="1.10.3330.10">
    <property type="entry name" value="Oxo-4-hydroxy-4-carboxy-5-ureidoimidazoline decarboxylase"/>
    <property type="match status" value="1"/>
</dbReference>
<dbReference type="EMBL" id="JACBZD010000002">
    <property type="protein sequence ID" value="NYI07992.1"/>
    <property type="molecule type" value="Genomic_DNA"/>
</dbReference>
<evidence type="ECO:0000259" key="7">
    <source>
        <dbReference type="Pfam" id="PF09349"/>
    </source>
</evidence>
<name>A0A853AC99_9ACTN</name>
<dbReference type="NCBIfam" id="NF010372">
    <property type="entry name" value="PRK13798.1"/>
    <property type="match status" value="1"/>
</dbReference>
<reference evidence="8 9" key="1">
    <citation type="submission" date="2020-07" db="EMBL/GenBank/DDBJ databases">
        <title>Sequencing the genomes of 1000 actinobacteria strains.</title>
        <authorList>
            <person name="Klenk H.-P."/>
        </authorList>
    </citation>
    <scope>NUCLEOTIDE SEQUENCE [LARGE SCALE GENOMIC DNA]</scope>
    <source>
        <strain evidence="8 9">DSM 42178</strain>
    </source>
</reference>
<evidence type="ECO:0000256" key="2">
    <source>
        <dbReference type="ARBA" id="ARBA00004754"/>
    </source>
</evidence>
<proteinExistence type="predicted"/>
<evidence type="ECO:0000313" key="9">
    <source>
        <dbReference type="Proteomes" id="UP000567795"/>
    </source>
</evidence>
<accession>A0A853AC99</accession>
<dbReference type="Pfam" id="PF09349">
    <property type="entry name" value="OHCU_decarbox"/>
    <property type="match status" value="2"/>
</dbReference>
<keyword evidence="6 8" id="KW-0456">Lyase</keyword>
<dbReference type="GO" id="GO:0006144">
    <property type="term" value="P:purine nucleobase metabolic process"/>
    <property type="evidence" value="ECO:0007669"/>
    <property type="project" value="UniProtKB-KW"/>
</dbReference>
<evidence type="ECO:0000313" key="8">
    <source>
        <dbReference type="EMBL" id="NYI07992.1"/>
    </source>
</evidence>
<evidence type="ECO:0000256" key="3">
    <source>
        <dbReference type="ARBA" id="ARBA00012257"/>
    </source>
</evidence>
<evidence type="ECO:0000256" key="6">
    <source>
        <dbReference type="ARBA" id="ARBA00023239"/>
    </source>
</evidence>
<organism evidence="8 9">
    <name type="scientific">Allostreptomyces psammosilenae</name>
    <dbReference type="NCBI Taxonomy" id="1892865"/>
    <lineage>
        <taxon>Bacteria</taxon>
        <taxon>Bacillati</taxon>
        <taxon>Actinomycetota</taxon>
        <taxon>Actinomycetes</taxon>
        <taxon>Kitasatosporales</taxon>
        <taxon>Streptomycetaceae</taxon>
        <taxon>Allostreptomyces</taxon>
    </lineage>
</organism>
<dbReference type="GO" id="GO:0019628">
    <property type="term" value="P:urate catabolic process"/>
    <property type="evidence" value="ECO:0007669"/>
    <property type="project" value="TreeGrafter"/>
</dbReference>
<evidence type="ECO:0000256" key="4">
    <source>
        <dbReference type="ARBA" id="ARBA00022631"/>
    </source>
</evidence>
<dbReference type="InterPro" id="IPR018020">
    <property type="entry name" value="OHCU_decarboxylase"/>
</dbReference>
<dbReference type="SUPFAM" id="SSF158694">
    <property type="entry name" value="UraD-Like"/>
    <property type="match status" value="1"/>
</dbReference>
<dbReference type="GO" id="GO:0051997">
    <property type="term" value="F:2-oxo-4-hydroxy-4-carboxy-5-ureidoimidazoline decarboxylase activity"/>
    <property type="evidence" value="ECO:0007669"/>
    <property type="project" value="UniProtKB-EC"/>
</dbReference>
<comment type="catalytic activity">
    <reaction evidence="1">
        <text>5-hydroxy-2-oxo-4-ureido-2,5-dihydro-1H-imidazole-5-carboxylate + H(+) = (S)-allantoin + CO2</text>
        <dbReference type="Rhea" id="RHEA:26301"/>
        <dbReference type="ChEBI" id="CHEBI:15378"/>
        <dbReference type="ChEBI" id="CHEBI:15678"/>
        <dbReference type="ChEBI" id="CHEBI:16526"/>
        <dbReference type="ChEBI" id="CHEBI:58639"/>
        <dbReference type="EC" id="4.1.1.97"/>
    </reaction>
</comment>
<dbReference type="PANTHER" id="PTHR43466:SF1">
    <property type="entry name" value="2-OXO-4-HYDROXY-4-CARBOXY-5-UREIDOIMIDAZOLINE DECARBOXYLASE-RELATED"/>
    <property type="match status" value="1"/>
</dbReference>
<evidence type="ECO:0000256" key="5">
    <source>
        <dbReference type="ARBA" id="ARBA00022793"/>
    </source>
</evidence>
<feature type="domain" description="Oxo-4-hydroxy-4-carboxy-5-ureidoimidazoline decarboxylase" evidence="7">
    <location>
        <begin position="108"/>
        <end position="175"/>
    </location>
</feature>
<dbReference type="RefSeq" id="WP_312892844.1">
    <property type="nucleotide sequence ID" value="NZ_JACBZD010000002.1"/>
</dbReference>